<proteinExistence type="predicted"/>
<dbReference type="AlphaFoldDB" id="A0A1G2DYC9"/>
<dbReference type="EMBL" id="MHLU01000083">
    <property type="protein sequence ID" value="OGZ18586.1"/>
    <property type="molecule type" value="Genomic_DNA"/>
</dbReference>
<reference evidence="1 2" key="1">
    <citation type="journal article" date="2016" name="Nat. Commun.">
        <title>Thousands of microbial genomes shed light on interconnected biogeochemical processes in an aquifer system.</title>
        <authorList>
            <person name="Anantharaman K."/>
            <person name="Brown C.T."/>
            <person name="Hug L.A."/>
            <person name="Sharon I."/>
            <person name="Castelle C.J."/>
            <person name="Probst A.J."/>
            <person name="Thomas B.C."/>
            <person name="Singh A."/>
            <person name="Wilkins M.J."/>
            <person name="Karaoz U."/>
            <person name="Brodie E.L."/>
            <person name="Williams K.H."/>
            <person name="Hubbard S.S."/>
            <person name="Banfield J.F."/>
        </authorList>
    </citation>
    <scope>NUCLEOTIDE SEQUENCE [LARGE SCALE GENOMIC DNA]</scope>
</reference>
<dbReference type="Proteomes" id="UP000178106">
    <property type="component" value="Unassembled WGS sequence"/>
</dbReference>
<organism evidence="1 2">
    <name type="scientific">Candidatus Lloydbacteria bacterium RIFOXYC12_FULL_46_25</name>
    <dbReference type="NCBI Taxonomy" id="1798670"/>
    <lineage>
        <taxon>Bacteria</taxon>
        <taxon>Candidatus Lloydiibacteriota</taxon>
    </lineage>
</organism>
<sequence length="102" mass="11894">MITKHGRDVEGVPDFLRMEIVLVANICIVQARIEEMFRWQLRLIEFLHRVHILIWIDALAEDQAQFLFGHVGEMFPEILEVFNPCLEEVVAEGLQTGPEKHQ</sequence>
<comment type="caution">
    <text evidence="1">The sequence shown here is derived from an EMBL/GenBank/DDBJ whole genome shotgun (WGS) entry which is preliminary data.</text>
</comment>
<evidence type="ECO:0000313" key="1">
    <source>
        <dbReference type="EMBL" id="OGZ18586.1"/>
    </source>
</evidence>
<gene>
    <name evidence="1" type="ORF">A2494_03915</name>
</gene>
<name>A0A1G2DYC9_9BACT</name>
<accession>A0A1G2DYC9</accession>
<protein>
    <submittedName>
        <fullName evidence="1">Uncharacterized protein</fullName>
    </submittedName>
</protein>
<evidence type="ECO:0000313" key="2">
    <source>
        <dbReference type="Proteomes" id="UP000178106"/>
    </source>
</evidence>